<dbReference type="AlphaFoldDB" id="A0A1V8YMM8"/>
<dbReference type="STRING" id="112904.BH747_09155"/>
<feature type="compositionally biased region" description="Basic and acidic residues" evidence="1">
    <location>
        <begin position="62"/>
        <end position="74"/>
    </location>
</feature>
<keyword evidence="2" id="KW-0472">Membrane</keyword>
<reference evidence="3 4" key="1">
    <citation type="journal article" date="2017" name="BMC Microbiol.">
        <title>Comparative genomics of Enterococcus spp. isolated from bovine feces.</title>
        <authorList>
            <person name="Beukers A.G."/>
            <person name="Zaheer R."/>
            <person name="Goji N."/>
            <person name="Amoako K.K."/>
            <person name="Chaves A.V."/>
            <person name="Ward M.P."/>
            <person name="McAllister T.A."/>
        </authorList>
    </citation>
    <scope>NUCLEOTIDE SEQUENCE [LARGE SCALE GENOMIC DNA]</scope>
    <source>
        <strain evidence="3 4">F1129D 143</strain>
    </source>
</reference>
<accession>A0A1V8YMM8</accession>
<protein>
    <submittedName>
        <fullName evidence="3">Uncharacterized protein</fullName>
    </submittedName>
</protein>
<keyword evidence="2" id="KW-1133">Transmembrane helix</keyword>
<keyword evidence="2" id="KW-0812">Transmembrane</keyword>
<dbReference type="RefSeq" id="WP_081184079.1">
    <property type="nucleotide sequence ID" value="NZ_MJEA01000009.1"/>
</dbReference>
<name>A0A1V8YMM8_9ENTE</name>
<dbReference type="Proteomes" id="UP000192477">
    <property type="component" value="Unassembled WGS sequence"/>
</dbReference>
<evidence type="ECO:0000313" key="3">
    <source>
        <dbReference type="EMBL" id="OQO69720.1"/>
    </source>
</evidence>
<organism evidence="3 4">
    <name type="scientific">Enterococcus villorum</name>
    <dbReference type="NCBI Taxonomy" id="112904"/>
    <lineage>
        <taxon>Bacteria</taxon>
        <taxon>Bacillati</taxon>
        <taxon>Bacillota</taxon>
        <taxon>Bacilli</taxon>
        <taxon>Lactobacillales</taxon>
        <taxon>Enterococcaceae</taxon>
        <taxon>Enterococcus</taxon>
    </lineage>
</organism>
<dbReference type="EMBL" id="MJEA01000009">
    <property type="protein sequence ID" value="OQO69720.1"/>
    <property type="molecule type" value="Genomic_DNA"/>
</dbReference>
<evidence type="ECO:0000256" key="1">
    <source>
        <dbReference type="SAM" id="MobiDB-lite"/>
    </source>
</evidence>
<evidence type="ECO:0000313" key="4">
    <source>
        <dbReference type="Proteomes" id="UP000192477"/>
    </source>
</evidence>
<proteinExistence type="predicted"/>
<feature type="transmembrane region" description="Helical" evidence="2">
    <location>
        <begin position="6"/>
        <end position="27"/>
    </location>
</feature>
<gene>
    <name evidence="3" type="ORF">BH747_09155</name>
</gene>
<comment type="caution">
    <text evidence="3">The sequence shown here is derived from an EMBL/GenBank/DDBJ whole genome shotgun (WGS) entry which is preliminary data.</text>
</comment>
<sequence length="111" mass="12650">MSLEDYMLLNCVFQGIVAVIKLAWFVCVQIPYKIIKGIYKCATKNSETTKENARYSNGNARLSEDRTVQPEKETNPLSKVMNEARRNSEISNTGLPMQNNHRKHVMQMGAL</sequence>
<evidence type="ECO:0000256" key="2">
    <source>
        <dbReference type="SAM" id="Phobius"/>
    </source>
</evidence>
<feature type="region of interest" description="Disordered" evidence="1">
    <location>
        <begin position="46"/>
        <end position="111"/>
    </location>
</feature>
<feature type="compositionally biased region" description="Polar residues" evidence="1">
    <location>
        <begin position="89"/>
        <end position="99"/>
    </location>
</feature>